<feature type="region of interest" description="Disordered" evidence="2">
    <location>
        <begin position="343"/>
        <end position="439"/>
    </location>
</feature>
<feature type="compositionally biased region" description="Polar residues" evidence="2">
    <location>
        <begin position="165"/>
        <end position="174"/>
    </location>
</feature>
<dbReference type="EMBL" id="CAJVCH010073647">
    <property type="protein sequence ID" value="CAG7720777.1"/>
    <property type="molecule type" value="Genomic_DNA"/>
</dbReference>
<feature type="region of interest" description="Disordered" evidence="2">
    <location>
        <begin position="143"/>
        <end position="177"/>
    </location>
</feature>
<evidence type="ECO:0000256" key="2">
    <source>
        <dbReference type="SAM" id="MobiDB-lite"/>
    </source>
</evidence>
<dbReference type="PANTHER" id="PTHR14429:SF22">
    <property type="entry name" value="AGAP013055-PA"/>
    <property type="match status" value="1"/>
</dbReference>
<evidence type="ECO:0008006" key="5">
    <source>
        <dbReference type="Google" id="ProtNLM"/>
    </source>
</evidence>
<feature type="compositionally biased region" description="Basic residues" evidence="2">
    <location>
        <begin position="7"/>
        <end position="17"/>
    </location>
</feature>
<feature type="compositionally biased region" description="Polar residues" evidence="2">
    <location>
        <begin position="1238"/>
        <end position="1248"/>
    </location>
</feature>
<dbReference type="InterPro" id="IPR023246">
    <property type="entry name" value="AUTS2"/>
</dbReference>
<feature type="compositionally biased region" description="Pro residues" evidence="2">
    <location>
        <begin position="749"/>
        <end position="758"/>
    </location>
</feature>
<accession>A0A8J2JLA7</accession>
<gene>
    <name evidence="3" type="ORF">AFUS01_LOCUS10034</name>
</gene>
<feature type="compositionally biased region" description="Basic and acidic residues" evidence="2">
    <location>
        <begin position="1031"/>
        <end position="1075"/>
    </location>
</feature>
<feature type="compositionally biased region" description="Polar residues" evidence="2">
    <location>
        <begin position="362"/>
        <end position="379"/>
    </location>
</feature>
<feature type="region of interest" description="Disordered" evidence="2">
    <location>
        <begin position="1238"/>
        <end position="1258"/>
    </location>
</feature>
<dbReference type="Proteomes" id="UP000708208">
    <property type="component" value="Unassembled WGS sequence"/>
</dbReference>
<keyword evidence="4" id="KW-1185">Reference proteome</keyword>
<feature type="region of interest" description="Disordered" evidence="2">
    <location>
        <begin position="851"/>
        <end position="948"/>
    </location>
</feature>
<feature type="region of interest" description="Disordered" evidence="2">
    <location>
        <begin position="1019"/>
        <end position="1122"/>
    </location>
</feature>
<organism evidence="3 4">
    <name type="scientific">Allacma fusca</name>
    <dbReference type="NCBI Taxonomy" id="39272"/>
    <lineage>
        <taxon>Eukaryota</taxon>
        <taxon>Metazoa</taxon>
        <taxon>Ecdysozoa</taxon>
        <taxon>Arthropoda</taxon>
        <taxon>Hexapoda</taxon>
        <taxon>Collembola</taxon>
        <taxon>Symphypleona</taxon>
        <taxon>Sminthuridae</taxon>
        <taxon>Allacma</taxon>
    </lineage>
</organism>
<feature type="region of interest" description="Disordered" evidence="2">
    <location>
        <begin position="189"/>
        <end position="240"/>
    </location>
</feature>
<feature type="region of interest" description="Disordered" evidence="2">
    <location>
        <begin position="711"/>
        <end position="768"/>
    </location>
</feature>
<evidence type="ECO:0000313" key="3">
    <source>
        <dbReference type="EMBL" id="CAG7720777.1"/>
    </source>
</evidence>
<feature type="compositionally biased region" description="Polar residues" evidence="2">
    <location>
        <begin position="405"/>
        <end position="439"/>
    </location>
</feature>
<feature type="region of interest" description="Disordered" evidence="2">
    <location>
        <begin position="574"/>
        <end position="596"/>
    </location>
</feature>
<feature type="region of interest" description="Disordered" evidence="2">
    <location>
        <begin position="97"/>
        <end position="125"/>
    </location>
</feature>
<feature type="compositionally biased region" description="Polar residues" evidence="2">
    <location>
        <begin position="203"/>
        <end position="216"/>
    </location>
</feature>
<feature type="compositionally biased region" description="Pro residues" evidence="2">
    <location>
        <begin position="577"/>
        <end position="587"/>
    </location>
</feature>
<feature type="region of interest" description="Disordered" evidence="2">
    <location>
        <begin position="1275"/>
        <end position="1303"/>
    </location>
</feature>
<feature type="region of interest" description="Disordered" evidence="2">
    <location>
        <begin position="1"/>
        <end position="54"/>
    </location>
</feature>
<feature type="compositionally biased region" description="Polar residues" evidence="2">
    <location>
        <begin position="488"/>
        <end position="500"/>
    </location>
</feature>
<feature type="compositionally biased region" description="Basic and acidic residues" evidence="2">
    <location>
        <begin position="18"/>
        <end position="30"/>
    </location>
</feature>
<proteinExistence type="predicted"/>
<comment type="caution">
    <text evidence="3">The sequence shown here is derived from an EMBL/GenBank/DDBJ whole genome shotgun (WGS) entry which is preliminary data.</text>
</comment>
<protein>
    <recommendedName>
        <fullName evidence="5">Fibrosin</fullName>
    </recommendedName>
</protein>
<keyword evidence="1" id="KW-0597">Phosphoprotein</keyword>
<feature type="compositionally biased region" description="Low complexity" evidence="2">
    <location>
        <begin position="529"/>
        <end position="540"/>
    </location>
</feature>
<feature type="compositionally biased region" description="Low complexity" evidence="2">
    <location>
        <begin position="380"/>
        <end position="400"/>
    </location>
</feature>
<feature type="compositionally biased region" description="Basic and acidic residues" evidence="2">
    <location>
        <begin position="1088"/>
        <end position="1097"/>
    </location>
</feature>
<dbReference type="OrthoDB" id="10060000at2759"/>
<reference evidence="3" key="1">
    <citation type="submission" date="2021-06" db="EMBL/GenBank/DDBJ databases">
        <authorList>
            <person name="Hodson N. C."/>
            <person name="Mongue J. A."/>
            <person name="Jaron S. K."/>
        </authorList>
    </citation>
    <scope>NUCLEOTIDE SEQUENCE</scope>
</reference>
<name>A0A8J2JLA7_9HEXA</name>
<feature type="compositionally biased region" description="Basic and acidic residues" evidence="2">
    <location>
        <begin position="1112"/>
        <end position="1122"/>
    </location>
</feature>
<evidence type="ECO:0000313" key="4">
    <source>
        <dbReference type="Proteomes" id="UP000708208"/>
    </source>
</evidence>
<evidence type="ECO:0000256" key="1">
    <source>
        <dbReference type="ARBA" id="ARBA00022553"/>
    </source>
</evidence>
<sequence length="1303" mass="138794">MESSELRRRRIKQNRRKERAEKVEKERATNDPDDDNVGPPVKKPRRKPRKPVAEEDIVDGFAILAFKNYDDLTRAVKLAEEDSDHKKICVQLLKRSQEGGGDNNKTIEKDKKLKKPKTNSALSTLPFKENGEIMVDKVPGIDIRSSVPSSVSPYPHPKKLGRMNGPSSKDSSLHTLICESDDNGDKISDGCSDLFAPSRKDSSPTQPDNLHSSNESKGVDVQRHQSNCEKKPSSPSSTVVNVNSSVEVKLQTQQIKHDPLELNSIKPLHKNGSVSSGIGTEELNGIRPHVDQSSGIVPLPSIENKVAFQHQKPFKATAPQTLFTPYAATAITRVNTPIIPVSSQSSVQENLRDHSESPQPKPIQNSQSQRVNRNHISVTSGINPSSNSLNSGSFLSSTGSHIRHNSSPVLDQTLQSKPAGSPSPLSGQVFNRKSFSPSSKVIPATTKSIAFGSIARLLDSPTTSSSPISSSNATVTASTNYSSVNHQSVTGHLANGSNHNGIGASTPITCSSRSHSPRGHSPSRERDSYSSNVSSLSRTSVTPVSGSNQAPPTLSPLQNLQSYSKAASWLNTVPGLSPVPRPTPPPASNSSSGSVASNSLISGGGVGGSSLQISGGASLAISGGGSLSITAGTAPSPHSVFPGLVPGAPHTLPPSHSAAAMFAPPILPLTSIAPHPSAHPSPFGPATDALFHGSATSSELVRRDLESRFLSSERSLGGGPSNFMTRPGDLHSHSHPLLPPLSGVNHLPPQSPGAPNPPQQHSALFPSPLFKDMPKVGLDSSFYRTNLALQYPGFNGMLPPNLAATPFAPPSQIAAFTPKITDACKPAKVMKAGRWNAMHVRIAWEIYQDQQKGGGGENKGGNSSSSPVKSSLLVSSANSNPIVPPPPTSSGLAADLLRQPPQHVFAGLSRPPDVGPGPPYSASLLSPHHGGPPPTHRPQFDSPHSLFLNSAAHLGPPLPRYPGFAGLGPTYGGLGGLGSSLLGRDLSSLAALGPSQEHWHRNPDAFFFYRSHRGPPFPQVGQLSSGWPMQRPDRDVKTPIESRRHKEERVDKRQEYHSESGKGNRDMSPFRDRSPLRPSRTPLENGDTDSRSSRSSDSHSTVHISSNKSFSRNKEESNGDMDRTATPLMALEREKLLHQLPSDSKHQALISVSHPSRLYHPGSPLSTPTSMGGWESFPGLMGSGPRMPGADSFRLSFLPLSERERELSRMQNSAMRPPMFSNGPFANIPPLGMGQPVMHSNSGSSAITKGSPGGGPIPLLNPSISAAVHNHLLHSSSLNGPHSPKLEDFNPASMRTKEDSQSR</sequence>
<feature type="compositionally biased region" description="Basic and acidic residues" evidence="2">
    <location>
        <begin position="217"/>
        <end position="232"/>
    </location>
</feature>
<feature type="compositionally biased region" description="Low complexity" evidence="2">
    <location>
        <begin position="860"/>
        <end position="876"/>
    </location>
</feature>
<dbReference type="PANTHER" id="PTHR14429">
    <property type="entry name" value="FIBROSIN FAMILY MEMBER"/>
    <property type="match status" value="1"/>
</dbReference>
<feature type="compositionally biased region" description="Polar residues" evidence="2">
    <location>
        <begin position="541"/>
        <end position="557"/>
    </location>
</feature>
<feature type="region of interest" description="Disordered" evidence="2">
    <location>
        <begin position="488"/>
        <end position="557"/>
    </location>
</feature>